<keyword evidence="2" id="KW-1185">Reference proteome</keyword>
<protein>
    <submittedName>
        <fullName evidence="1">Uncharacterized protein</fullName>
    </submittedName>
</protein>
<dbReference type="EMBL" id="JAESDN010000010">
    <property type="protein sequence ID" value="KAG7044444.1"/>
    <property type="molecule type" value="Genomic_DNA"/>
</dbReference>
<evidence type="ECO:0000313" key="1">
    <source>
        <dbReference type="EMBL" id="KAG7044444.1"/>
    </source>
</evidence>
<proteinExistence type="predicted"/>
<gene>
    <name evidence="1" type="ORF">JMJ77_003906</name>
</gene>
<name>A0A9P7QXH4_9PEZI</name>
<accession>A0A9P7QXH4</accession>
<evidence type="ECO:0000313" key="2">
    <source>
        <dbReference type="Proteomes" id="UP000699042"/>
    </source>
</evidence>
<sequence length="66" mass="7453">MTTETFGSFVHQKCVQKRGLVRHASEKVLLSSKIQHSKELGYSLNISGGLGHWEDLLLIDDKSREL</sequence>
<reference evidence="1" key="1">
    <citation type="submission" date="2021-05" db="EMBL/GenBank/DDBJ databases">
        <title>Comparative genomics of three Colletotrichum scovillei strains and genetic complementation revealed genes involved fungal growth and virulence on chili pepper.</title>
        <authorList>
            <person name="Hsieh D.-K."/>
            <person name="Chuang S.-C."/>
            <person name="Chen C.-Y."/>
            <person name="Chao Y.-T."/>
            <person name="Lu M.-Y.J."/>
            <person name="Lee M.-H."/>
            <person name="Shih M.-C."/>
        </authorList>
    </citation>
    <scope>NUCLEOTIDE SEQUENCE</scope>
    <source>
        <strain evidence="1">Coll-153</strain>
    </source>
</reference>
<dbReference type="AlphaFoldDB" id="A0A9P7QXH4"/>
<comment type="caution">
    <text evidence="1">The sequence shown here is derived from an EMBL/GenBank/DDBJ whole genome shotgun (WGS) entry which is preliminary data.</text>
</comment>
<organism evidence="1 2">
    <name type="scientific">Colletotrichum scovillei</name>
    <dbReference type="NCBI Taxonomy" id="1209932"/>
    <lineage>
        <taxon>Eukaryota</taxon>
        <taxon>Fungi</taxon>
        <taxon>Dikarya</taxon>
        <taxon>Ascomycota</taxon>
        <taxon>Pezizomycotina</taxon>
        <taxon>Sordariomycetes</taxon>
        <taxon>Hypocreomycetidae</taxon>
        <taxon>Glomerellales</taxon>
        <taxon>Glomerellaceae</taxon>
        <taxon>Colletotrichum</taxon>
        <taxon>Colletotrichum acutatum species complex</taxon>
    </lineage>
</organism>
<dbReference type="Proteomes" id="UP000699042">
    <property type="component" value="Unassembled WGS sequence"/>
</dbReference>